<organism evidence="2 3">
    <name type="scientific">Caryophanon latum</name>
    <dbReference type="NCBI Taxonomy" id="33977"/>
    <lineage>
        <taxon>Bacteria</taxon>
        <taxon>Bacillati</taxon>
        <taxon>Bacillota</taxon>
        <taxon>Bacilli</taxon>
        <taxon>Bacillales</taxon>
        <taxon>Caryophanaceae</taxon>
        <taxon>Caryophanon</taxon>
    </lineage>
</organism>
<dbReference type="Proteomes" id="UP000093482">
    <property type="component" value="Unassembled WGS sequence"/>
</dbReference>
<feature type="domain" description="D-alanyl-D-alanine carboxypeptidase-like core" evidence="1">
    <location>
        <begin position="89"/>
        <end position="202"/>
    </location>
</feature>
<dbReference type="GO" id="GO:0008233">
    <property type="term" value="F:peptidase activity"/>
    <property type="evidence" value="ECO:0007669"/>
    <property type="project" value="InterPro"/>
</dbReference>
<sequence length="284" mass="32033">MKKFLLLVVIAGIGLFLLSNEFEGQTEEIERVHPKTIEPLVLPIEPIIADHMNLLLVNQQHAYKETPTNLVKIPRTFASNVQINDDFHVQAPIVRPLKQLFEAAAAEGVDHFIINSAHRPMELQSKLHAQYGDERALPAGYSEHATGLSVDIGSTLGLMENAGEGKWLADNAHRFGFIVRYPADKIDITGIGFEPWHIRYVGLPHSVFMHDKNMAFEEYIAHLKAHPYYTLTIDDITYTVQYTTEATMKKMQTRQYNISATNEGGHIVTTMTKKNPTLERGTTQ</sequence>
<evidence type="ECO:0000259" key="1">
    <source>
        <dbReference type="Pfam" id="PF02557"/>
    </source>
</evidence>
<dbReference type="GO" id="GO:0006508">
    <property type="term" value="P:proteolysis"/>
    <property type="evidence" value="ECO:0007669"/>
    <property type="project" value="InterPro"/>
</dbReference>
<dbReference type="InterPro" id="IPR052179">
    <property type="entry name" value="DD-CPase-like"/>
</dbReference>
<comment type="caution">
    <text evidence="2">The sequence shown here is derived from an EMBL/GenBank/DDBJ whole genome shotgun (WGS) entry which is preliminary data.</text>
</comment>
<name>A0A1C0YPW5_9BACL</name>
<reference evidence="2 3" key="1">
    <citation type="submission" date="2016-07" db="EMBL/GenBank/DDBJ databases">
        <title>Caryophanon latum genome sequencing.</title>
        <authorList>
            <person name="Verma A."/>
            <person name="Pal Y."/>
            <person name="Krishnamurthi S."/>
        </authorList>
    </citation>
    <scope>NUCLEOTIDE SEQUENCE [LARGE SCALE GENOMIC DNA]</scope>
    <source>
        <strain evidence="2 3">DSM 14151</strain>
    </source>
</reference>
<accession>A0A1C0YPW5</accession>
<keyword evidence="3" id="KW-1185">Reference proteome</keyword>
<dbReference type="Pfam" id="PF02557">
    <property type="entry name" value="VanY"/>
    <property type="match status" value="1"/>
</dbReference>
<dbReference type="InterPro" id="IPR003709">
    <property type="entry name" value="VanY-like_core_dom"/>
</dbReference>
<dbReference type="SUPFAM" id="SSF55166">
    <property type="entry name" value="Hedgehog/DD-peptidase"/>
    <property type="match status" value="1"/>
</dbReference>
<dbReference type="InterPro" id="IPR009045">
    <property type="entry name" value="Zn_M74/Hedgehog-like"/>
</dbReference>
<dbReference type="PANTHER" id="PTHR34385:SF1">
    <property type="entry name" value="PEPTIDOGLYCAN L-ALANYL-D-GLUTAMATE ENDOPEPTIDASE CWLK"/>
    <property type="match status" value="1"/>
</dbReference>
<proteinExistence type="predicted"/>
<gene>
    <name evidence="2" type="ORF">A6K76_12695</name>
</gene>
<dbReference type="InterPro" id="IPR058193">
    <property type="entry name" value="VanY/YodJ_core_dom"/>
</dbReference>
<dbReference type="Gene3D" id="3.30.200.180">
    <property type="match status" value="1"/>
</dbReference>
<protein>
    <recommendedName>
        <fullName evidence="1">D-alanyl-D-alanine carboxypeptidase-like core domain-containing protein</fullName>
    </recommendedName>
</protein>
<evidence type="ECO:0000313" key="2">
    <source>
        <dbReference type="EMBL" id="OCS89205.1"/>
    </source>
</evidence>
<dbReference type="CDD" id="cd14852">
    <property type="entry name" value="LD-carboxypeptidase"/>
    <property type="match status" value="1"/>
</dbReference>
<dbReference type="Gene3D" id="3.30.1380.10">
    <property type="match status" value="1"/>
</dbReference>
<dbReference type="AlphaFoldDB" id="A0A1C0YPW5"/>
<evidence type="ECO:0000313" key="3">
    <source>
        <dbReference type="Proteomes" id="UP000093482"/>
    </source>
</evidence>
<dbReference type="EMBL" id="MATO01000044">
    <property type="protein sequence ID" value="OCS89205.1"/>
    <property type="molecule type" value="Genomic_DNA"/>
</dbReference>
<dbReference type="PANTHER" id="PTHR34385">
    <property type="entry name" value="D-ALANYL-D-ALANINE CARBOXYPEPTIDASE"/>
    <property type="match status" value="1"/>
</dbReference>